<gene>
    <name evidence="6" type="ORF">H9873_08060</name>
</gene>
<evidence type="ECO:0000256" key="4">
    <source>
        <dbReference type="ARBA" id="ARBA00022679"/>
    </source>
</evidence>
<keyword evidence="4" id="KW-0808">Transferase</keyword>
<comment type="catalytic activity">
    <reaction evidence="1">
        <text>[(1-&gt;4)-alpha-D-glucosyl](n) + ADP-alpha-D-glucose = [(1-&gt;4)-alpha-D-glucosyl](n+1) + ADP + H(+)</text>
        <dbReference type="Rhea" id="RHEA:18189"/>
        <dbReference type="Rhea" id="RHEA-COMP:9584"/>
        <dbReference type="Rhea" id="RHEA-COMP:9587"/>
        <dbReference type="ChEBI" id="CHEBI:15378"/>
        <dbReference type="ChEBI" id="CHEBI:15444"/>
        <dbReference type="ChEBI" id="CHEBI:57498"/>
        <dbReference type="ChEBI" id="CHEBI:456216"/>
        <dbReference type="EC" id="2.4.1.21"/>
    </reaction>
</comment>
<evidence type="ECO:0000256" key="2">
    <source>
        <dbReference type="ARBA" id="ARBA00012588"/>
    </source>
</evidence>
<feature type="domain" description="Starch synthase catalytic" evidence="5">
    <location>
        <begin position="3"/>
        <end position="53"/>
    </location>
</feature>
<dbReference type="InterPro" id="IPR013534">
    <property type="entry name" value="Starch_synth_cat_dom"/>
</dbReference>
<sequence>MKKILFAASESVPFIKTGGLADVVGSLPKYFDKEKYDVRVMLPKYMCMKDEWKQ</sequence>
<reference evidence="6" key="1">
    <citation type="journal article" date="2021" name="PeerJ">
        <title>Extensive microbial diversity within the chicken gut microbiome revealed by metagenomics and culture.</title>
        <authorList>
            <person name="Gilroy R."/>
            <person name="Ravi A."/>
            <person name="Getino M."/>
            <person name="Pursley I."/>
            <person name="Horton D.L."/>
            <person name="Alikhan N.F."/>
            <person name="Baker D."/>
            <person name="Gharbi K."/>
            <person name="Hall N."/>
            <person name="Watson M."/>
            <person name="Adriaenssens E.M."/>
            <person name="Foster-Nyarko E."/>
            <person name="Jarju S."/>
            <person name="Secka A."/>
            <person name="Antonio M."/>
            <person name="Oren A."/>
            <person name="Chaudhuri R.R."/>
            <person name="La Ragione R."/>
            <person name="Hildebrand F."/>
            <person name="Pallen M.J."/>
        </authorList>
    </citation>
    <scope>NUCLEOTIDE SEQUENCE</scope>
    <source>
        <strain evidence="6">ChiSxjej1B13-11762</strain>
    </source>
</reference>
<feature type="non-terminal residue" evidence="6">
    <location>
        <position position="54"/>
    </location>
</feature>
<dbReference type="SUPFAM" id="SSF53756">
    <property type="entry name" value="UDP-Glycosyltransferase/glycogen phosphorylase"/>
    <property type="match status" value="1"/>
</dbReference>
<protein>
    <recommendedName>
        <fullName evidence="2">starch synthase</fullName>
        <ecNumber evidence="2">2.4.1.21</ecNumber>
    </recommendedName>
</protein>
<evidence type="ECO:0000313" key="7">
    <source>
        <dbReference type="Proteomes" id="UP000824263"/>
    </source>
</evidence>
<name>A0A9D1R9N0_9FIRM</name>
<evidence type="ECO:0000259" key="5">
    <source>
        <dbReference type="Pfam" id="PF08323"/>
    </source>
</evidence>
<comment type="caution">
    <text evidence="6">The sequence shown here is derived from an EMBL/GenBank/DDBJ whole genome shotgun (WGS) entry which is preliminary data.</text>
</comment>
<evidence type="ECO:0000313" key="6">
    <source>
        <dbReference type="EMBL" id="HIW84261.1"/>
    </source>
</evidence>
<dbReference type="AlphaFoldDB" id="A0A9D1R9N0"/>
<organism evidence="6 7">
    <name type="scientific">Candidatus Dorea gallistercoris</name>
    <dbReference type="NCBI Taxonomy" id="2838542"/>
    <lineage>
        <taxon>Bacteria</taxon>
        <taxon>Bacillati</taxon>
        <taxon>Bacillota</taxon>
        <taxon>Clostridia</taxon>
        <taxon>Lachnospirales</taxon>
        <taxon>Lachnospiraceae</taxon>
        <taxon>Dorea</taxon>
    </lineage>
</organism>
<dbReference type="Gene3D" id="3.40.50.2000">
    <property type="entry name" value="Glycogen Phosphorylase B"/>
    <property type="match status" value="1"/>
</dbReference>
<dbReference type="GO" id="GO:0009011">
    <property type="term" value="F:alpha-1,4-glucan glucosyltransferase (ADP-glucose donor) activity"/>
    <property type="evidence" value="ECO:0007669"/>
    <property type="project" value="UniProtKB-EC"/>
</dbReference>
<dbReference type="Proteomes" id="UP000824263">
    <property type="component" value="Unassembled WGS sequence"/>
</dbReference>
<reference evidence="6" key="2">
    <citation type="submission" date="2021-04" db="EMBL/GenBank/DDBJ databases">
        <authorList>
            <person name="Gilroy R."/>
        </authorList>
    </citation>
    <scope>NUCLEOTIDE SEQUENCE</scope>
    <source>
        <strain evidence="6">ChiSxjej1B13-11762</strain>
    </source>
</reference>
<dbReference type="EMBL" id="DXGF01000141">
    <property type="protein sequence ID" value="HIW84261.1"/>
    <property type="molecule type" value="Genomic_DNA"/>
</dbReference>
<dbReference type="EC" id="2.4.1.21" evidence="2"/>
<evidence type="ECO:0000256" key="3">
    <source>
        <dbReference type="ARBA" id="ARBA00022676"/>
    </source>
</evidence>
<proteinExistence type="predicted"/>
<evidence type="ECO:0000256" key="1">
    <source>
        <dbReference type="ARBA" id="ARBA00001478"/>
    </source>
</evidence>
<dbReference type="Pfam" id="PF08323">
    <property type="entry name" value="Glyco_transf_5"/>
    <property type="match status" value="1"/>
</dbReference>
<accession>A0A9D1R9N0</accession>
<keyword evidence="3" id="KW-0328">Glycosyltransferase</keyword>